<evidence type="ECO:0000256" key="1">
    <source>
        <dbReference type="SAM" id="SignalP"/>
    </source>
</evidence>
<dbReference type="Proteomes" id="UP001595776">
    <property type="component" value="Unassembled WGS sequence"/>
</dbReference>
<dbReference type="EMBL" id="JBHSCR010000036">
    <property type="protein sequence ID" value="MFC4349916.1"/>
    <property type="molecule type" value="Genomic_DNA"/>
</dbReference>
<feature type="signal peptide" evidence="1">
    <location>
        <begin position="1"/>
        <end position="21"/>
    </location>
</feature>
<evidence type="ECO:0000313" key="3">
    <source>
        <dbReference type="Proteomes" id="UP001595776"/>
    </source>
</evidence>
<sequence>MTHYLKPLTATAMLLALAACGDSSDNKGDTSQAPAMEAATAEKSTMDKATEAAKDMATKAVESLKLDTSSLDAFKTSLANMKGSLSAEDQSKLMDALSGMVADSKEGSSGLMDTAKSMASGKSLTETLYEKMGDKLSGKTFEDILAMAG</sequence>
<accession>A0ABV8UGE9</accession>
<name>A0ABV8UGE9_9PROT</name>
<keyword evidence="1" id="KW-0732">Signal</keyword>
<keyword evidence="2" id="KW-0449">Lipoprotein</keyword>
<reference evidence="3" key="1">
    <citation type="journal article" date="2019" name="Int. J. Syst. Evol. Microbiol.">
        <title>The Global Catalogue of Microorganisms (GCM) 10K type strain sequencing project: providing services to taxonomists for standard genome sequencing and annotation.</title>
        <authorList>
            <consortium name="The Broad Institute Genomics Platform"/>
            <consortium name="The Broad Institute Genome Sequencing Center for Infectious Disease"/>
            <person name="Wu L."/>
            <person name="Ma J."/>
        </authorList>
    </citation>
    <scope>NUCLEOTIDE SEQUENCE [LARGE SCALE GENOMIC DNA]</scope>
    <source>
        <strain evidence="3">CGMCC 1.15304</strain>
    </source>
</reference>
<proteinExistence type="predicted"/>
<dbReference type="PROSITE" id="PS51257">
    <property type="entry name" value="PROKAR_LIPOPROTEIN"/>
    <property type="match status" value="1"/>
</dbReference>
<evidence type="ECO:0000313" key="2">
    <source>
        <dbReference type="EMBL" id="MFC4349916.1"/>
    </source>
</evidence>
<keyword evidence="3" id="KW-1185">Reference proteome</keyword>
<comment type="caution">
    <text evidence="2">The sequence shown here is derived from an EMBL/GenBank/DDBJ whole genome shotgun (WGS) entry which is preliminary data.</text>
</comment>
<protein>
    <submittedName>
        <fullName evidence="2">DUF6694 family lipoprotein</fullName>
    </submittedName>
</protein>
<organism evidence="2 3">
    <name type="scientific">Kordiimonas lipolytica</name>
    <dbReference type="NCBI Taxonomy" id="1662421"/>
    <lineage>
        <taxon>Bacteria</taxon>
        <taxon>Pseudomonadati</taxon>
        <taxon>Pseudomonadota</taxon>
        <taxon>Alphaproteobacteria</taxon>
        <taxon>Kordiimonadales</taxon>
        <taxon>Kordiimonadaceae</taxon>
        <taxon>Kordiimonas</taxon>
    </lineage>
</organism>
<dbReference type="RefSeq" id="WP_068144254.1">
    <property type="nucleotide sequence ID" value="NZ_JBHSCR010000036.1"/>
</dbReference>
<gene>
    <name evidence="2" type="ORF">ACFO5Q_18850</name>
</gene>
<feature type="chain" id="PRO_5046713270" evidence="1">
    <location>
        <begin position="22"/>
        <end position="149"/>
    </location>
</feature>